<evidence type="ECO:0000313" key="5">
    <source>
        <dbReference type="EMBL" id="GAA1777739.1"/>
    </source>
</evidence>
<dbReference type="PROSITE" id="PS50893">
    <property type="entry name" value="ABC_TRANSPORTER_2"/>
    <property type="match status" value="2"/>
</dbReference>
<dbReference type="InterPro" id="IPR050611">
    <property type="entry name" value="ABCF"/>
</dbReference>
<dbReference type="Gene3D" id="3.40.50.300">
    <property type="entry name" value="P-loop containing nucleotide triphosphate hydrolases"/>
    <property type="match status" value="2"/>
</dbReference>
<gene>
    <name evidence="5" type="ORF">GCM10009768_02850</name>
</gene>
<dbReference type="RefSeq" id="WP_344028392.1">
    <property type="nucleotide sequence ID" value="NZ_BAAAOB010000001.1"/>
</dbReference>
<feature type="domain" description="ABC transporter" evidence="4">
    <location>
        <begin position="330"/>
        <end position="552"/>
    </location>
</feature>
<evidence type="ECO:0000256" key="2">
    <source>
        <dbReference type="ARBA" id="ARBA00022741"/>
    </source>
</evidence>
<protein>
    <submittedName>
        <fullName evidence="5">ABC-F family ATP-binding cassette domain-containing protein</fullName>
    </submittedName>
</protein>
<keyword evidence="2" id="KW-0547">Nucleotide-binding</keyword>
<reference evidence="5 6" key="1">
    <citation type="journal article" date="2019" name="Int. J. Syst. Evol. Microbiol.">
        <title>The Global Catalogue of Microorganisms (GCM) 10K type strain sequencing project: providing services to taxonomists for standard genome sequencing and annotation.</title>
        <authorList>
            <consortium name="The Broad Institute Genomics Platform"/>
            <consortium name="The Broad Institute Genome Sequencing Center for Infectious Disease"/>
            <person name="Wu L."/>
            <person name="Ma J."/>
        </authorList>
    </citation>
    <scope>NUCLEOTIDE SEQUENCE [LARGE SCALE GENOMIC DNA]</scope>
    <source>
        <strain evidence="5 6">JCM 14736</strain>
    </source>
</reference>
<feature type="domain" description="ABC transporter" evidence="4">
    <location>
        <begin position="7"/>
        <end position="239"/>
    </location>
</feature>
<dbReference type="PANTHER" id="PTHR19211:SF6">
    <property type="entry name" value="BLL7188 PROTEIN"/>
    <property type="match status" value="1"/>
</dbReference>
<dbReference type="Pfam" id="PF00005">
    <property type="entry name" value="ABC_tran"/>
    <property type="match status" value="2"/>
</dbReference>
<sequence>MSIAPAVTLRDLTFEWPDGATAFTGLTGTFPTGRTGLVGRNGAGKSTLLRLVSGELRPSRGEVAASGTVGYLHQSVTLRTGASIADLLGIAPVLDAIRAVEHGDVDVRHFDTIGDDWDLESRAREALDRLGFEGVPLDRRVEALSGGETMLIAIEGMRVRRTAITLLDEPTNNLDREMRARVRDLLAGWPGSLVVVSHDVDLLETLDANAELSPTGLEFFGGPYSAWLAHRDREQAAAIATARSAQQALKVEKRQRVEAETKLARRERTGKRTQRDGGIPKILAGNRASKAQNAAGSMRATLDVKVAAAQEAVDRADARVRVEERISLVLPDPDVRSNRRIAEFEDGDRTILVQGPERVALVGPNGVGKSTLLARLLGHDGAGAGATPASSRIRTRLHTDRIGFLDQRQSGLDEAASALANVREAAPEVPDGTARNLLARLLIRGAAADRPVATLSGGERFRVALARLLFQDPPAQLLILDEPTNNLDTASIDHLAQSLDAYRGALIVVSHDDAFLGRLGIDLTLELGRDGGMRTVAGFAPTAPAARAPRAR</sequence>
<keyword evidence="6" id="KW-1185">Reference proteome</keyword>
<dbReference type="EMBL" id="BAAAOB010000001">
    <property type="protein sequence ID" value="GAA1777739.1"/>
    <property type="molecule type" value="Genomic_DNA"/>
</dbReference>
<comment type="caution">
    <text evidence="5">The sequence shown here is derived from an EMBL/GenBank/DDBJ whole genome shotgun (WGS) entry which is preliminary data.</text>
</comment>
<dbReference type="GO" id="GO:0005524">
    <property type="term" value="F:ATP binding"/>
    <property type="evidence" value="ECO:0007669"/>
    <property type="project" value="UniProtKB-KW"/>
</dbReference>
<evidence type="ECO:0000256" key="1">
    <source>
        <dbReference type="ARBA" id="ARBA00022737"/>
    </source>
</evidence>
<dbReference type="Proteomes" id="UP001500851">
    <property type="component" value="Unassembled WGS sequence"/>
</dbReference>
<proteinExistence type="predicted"/>
<dbReference type="InterPro" id="IPR003439">
    <property type="entry name" value="ABC_transporter-like_ATP-bd"/>
</dbReference>
<accession>A0ABN2L9K6</accession>
<keyword evidence="3 5" id="KW-0067">ATP-binding</keyword>
<dbReference type="SMART" id="SM00382">
    <property type="entry name" value="AAA"/>
    <property type="match status" value="2"/>
</dbReference>
<dbReference type="InterPro" id="IPR027417">
    <property type="entry name" value="P-loop_NTPase"/>
</dbReference>
<dbReference type="SUPFAM" id="SSF52540">
    <property type="entry name" value="P-loop containing nucleoside triphosphate hydrolases"/>
    <property type="match status" value="2"/>
</dbReference>
<organism evidence="5 6">
    <name type="scientific">Leucobacter iarius</name>
    <dbReference type="NCBI Taxonomy" id="333963"/>
    <lineage>
        <taxon>Bacteria</taxon>
        <taxon>Bacillati</taxon>
        <taxon>Actinomycetota</taxon>
        <taxon>Actinomycetes</taxon>
        <taxon>Micrococcales</taxon>
        <taxon>Microbacteriaceae</taxon>
        <taxon>Leucobacter</taxon>
    </lineage>
</organism>
<evidence type="ECO:0000259" key="4">
    <source>
        <dbReference type="PROSITE" id="PS50893"/>
    </source>
</evidence>
<name>A0ABN2L9K6_9MICO</name>
<evidence type="ECO:0000256" key="3">
    <source>
        <dbReference type="ARBA" id="ARBA00022840"/>
    </source>
</evidence>
<dbReference type="PANTHER" id="PTHR19211">
    <property type="entry name" value="ATP-BINDING TRANSPORT PROTEIN-RELATED"/>
    <property type="match status" value="1"/>
</dbReference>
<evidence type="ECO:0000313" key="6">
    <source>
        <dbReference type="Proteomes" id="UP001500851"/>
    </source>
</evidence>
<dbReference type="InterPro" id="IPR003593">
    <property type="entry name" value="AAA+_ATPase"/>
</dbReference>
<keyword evidence="1" id="KW-0677">Repeat</keyword>